<organism evidence="1 2">
    <name type="scientific">Halorubrum saccharovorum</name>
    <dbReference type="NCBI Taxonomy" id="2248"/>
    <lineage>
        <taxon>Archaea</taxon>
        <taxon>Methanobacteriati</taxon>
        <taxon>Methanobacteriota</taxon>
        <taxon>Stenosarchaea group</taxon>
        <taxon>Halobacteria</taxon>
        <taxon>Halobacteriales</taxon>
        <taxon>Haloferacaceae</taxon>
        <taxon>Halorubrum</taxon>
    </lineage>
</organism>
<reference evidence="1 2" key="1">
    <citation type="journal article" date="2015" name="Genome Announc.">
        <title>Draft genome sequence of a Halorubrum H3 strain isolated from the burlinskoye salt lake (Altai Krai, Russia).</title>
        <authorList>
            <person name="Rozanov A.S."/>
            <person name="Bryanskaya A.V."/>
            <person name="Malup T.K."/>
            <person name="Kotenko A.V."/>
            <person name="Peltek S.E."/>
        </authorList>
    </citation>
    <scope>NUCLEOTIDE SEQUENCE [LARGE SCALE GENOMIC DNA]</scope>
    <source>
        <strain evidence="1 2">H3</strain>
    </source>
</reference>
<name>A0A081EXF9_9EURY</name>
<sequence>MSSRSVEPDQYVRENREQLTYVIKHSNDQFVRSLCLAALVKYGSEKADSDELKRELEQIIDIVDSN</sequence>
<proteinExistence type="predicted"/>
<accession>A0A081EXF9</accession>
<comment type="caution">
    <text evidence="1">The sequence shown here is derived from an EMBL/GenBank/DDBJ whole genome shotgun (WGS) entry which is preliminary data.</text>
</comment>
<evidence type="ECO:0000313" key="2">
    <source>
        <dbReference type="Proteomes" id="UP000053331"/>
    </source>
</evidence>
<protein>
    <submittedName>
        <fullName evidence="1">Uncharacterized protein</fullName>
    </submittedName>
</protein>
<keyword evidence="2" id="KW-1185">Reference proteome</keyword>
<evidence type="ECO:0000313" key="1">
    <source>
        <dbReference type="EMBL" id="KDS92097.1"/>
    </source>
</evidence>
<dbReference type="EMBL" id="JNFH02000008">
    <property type="protein sequence ID" value="KDS92097.1"/>
    <property type="molecule type" value="Genomic_DNA"/>
</dbReference>
<gene>
    <name evidence="1" type="ORF">FK85_07320</name>
</gene>
<dbReference type="AlphaFoldDB" id="A0A081EXF9"/>
<dbReference type="Proteomes" id="UP000053331">
    <property type="component" value="Unassembled WGS sequence"/>
</dbReference>